<evidence type="ECO:0000259" key="3">
    <source>
        <dbReference type="PROSITE" id="PS50977"/>
    </source>
</evidence>
<dbReference type="EMBL" id="QMFB01000006">
    <property type="protein sequence ID" value="RAV20913.1"/>
    <property type="molecule type" value="Genomic_DNA"/>
</dbReference>
<feature type="domain" description="HTH tetR-type" evidence="3">
    <location>
        <begin position="3"/>
        <end position="63"/>
    </location>
</feature>
<dbReference type="Pfam" id="PF00440">
    <property type="entry name" value="TetR_N"/>
    <property type="match status" value="1"/>
</dbReference>
<dbReference type="SUPFAM" id="SSF46689">
    <property type="entry name" value="Homeodomain-like"/>
    <property type="match status" value="1"/>
</dbReference>
<organism evidence="4 5">
    <name type="scientific">Paenibacillus contaminans</name>
    <dbReference type="NCBI Taxonomy" id="450362"/>
    <lineage>
        <taxon>Bacteria</taxon>
        <taxon>Bacillati</taxon>
        <taxon>Bacillota</taxon>
        <taxon>Bacilli</taxon>
        <taxon>Bacillales</taxon>
        <taxon>Paenibacillaceae</taxon>
        <taxon>Paenibacillus</taxon>
    </lineage>
</organism>
<dbReference type="GO" id="GO:0006355">
    <property type="term" value="P:regulation of DNA-templated transcription"/>
    <property type="evidence" value="ECO:0007669"/>
    <property type="project" value="UniProtKB-ARBA"/>
</dbReference>
<dbReference type="GO" id="GO:0003677">
    <property type="term" value="F:DNA binding"/>
    <property type="evidence" value="ECO:0007669"/>
    <property type="project" value="UniProtKB-UniRule"/>
</dbReference>
<proteinExistence type="predicted"/>
<dbReference type="InterPro" id="IPR036271">
    <property type="entry name" value="Tet_transcr_reg_TetR-rel_C_sf"/>
</dbReference>
<sequence>MSADRRKQIVEAAAKCFALMGYKATTMEHVAKIAGVGKGTIYTFFAQKEELFDEIMRNFIQEMRGLAEQVLDDDKPLFDNMHPLLFELLDFRRQHELTIRLSHEVKEIGTPKAIEGMRQVERAILEFVRRKVQDSLDKGEIKPCDPEITAFVILKLYVAFVHDWDKRGTQPLSNRNIAELFQTYLVEGLAVKDAAVFLEVK</sequence>
<dbReference type="AlphaFoldDB" id="A0A329MQ90"/>
<evidence type="ECO:0000256" key="2">
    <source>
        <dbReference type="PROSITE-ProRule" id="PRU00335"/>
    </source>
</evidence>
<dbReference type="InterPro" id="IPR001647">
    <property type="entry name" value="HTH_TetR"/>
</dbReference>
<dbReference type="Gene3D" id="1.10.10.60">
    <property type="entry name" value="Homeodomain-like"/>
    <property type="match status" value="1"/>
</dbReference>
<evidence type="ECO:0000313" key="5">
    <source>
        <dbReference type="Proteomes" id="UP000250369"/>
    </source>
</evidence>
<accession>A0A329MQ90</accession>
<dbReference type="Proteomes" id="UP000250369">
    <property type="component" value="Unassembled WGS sequence"/>
</dbReference>
<dbReference type="PROSITE" id="PS50977">
    <property type="entry name" value="HTH_TETR_2"/>
    <property type="match status" value="1"/>
</dbReference>
<dbReference type="PANTHER" id="PTHR30055:SF232">
    <property type="entry name" value="TRANSCRIPTIONAL REGULATOR, TETR FAMILY"/>
    <property type="match status" value="1"/>
</dbReference>
<dbReference type="InterPro" id="IPR050109">
    <property type="entry name" value="HTH-type_TetR-like_transc_reg"/>
</dbReference>
<dbReference type="PRINTS" id="PR00455">
    <property type="entry name" value="HTHTETR"/>
</dbReference>
<protein>
    <submittedName>
        <fullName evidence="4">TetR/AcrR family transcriptional regulator</fullName>
    </submittedName>
</protein>
<dbReference type="SUPFAM" id="SSF48498">
    <property type="entry name" value="Tetracyclin repressor-like, C-terminal domain"/>
    <property type="match status" value="1"/>
</dbReference>
<name>A0A329MQ90_9BACL</name>
<feature type="DNA-binding region" description="H-T-H motif" evidence="2">
    <location>
        <begin position="26"/>
        <end position="45"/>
    </location>
</feature>
<dbReference type="InterPro" id="IPR009057">
    <property type="entry name" value="Homeodomain-like_sf"/>
</dbReference>
<keyword evidence="5" id="KW-1185">Reference proteome</keyword>
<dbReference type="Gene3D" id="1.10.357.10">
    <property type="entry name" value="Tetracycline Repressor, domain 2"/>
    <property type="match status" value="1"/>
</dbReference>
<evidence type="ECO:0000256" key="1">
    <source>
        <dbReference type="ARBA" id="ARBA00023125"/>
    </source>
</evidence>
<reference evidence="4 5" key="1">
    <citation type="journal article" date="2009" name="Int. J. Syst. Evol. Microbiol.">
        <title>Paenibacillus contaminans sp. nov., isolated from a contaminated laboratory plate.</title>
        <authorList>
            <person name="Chou J.H."/>
            <person name="Lee J.H."/>
            <person name="Lin M.C."/>
            <person name="Chang P.S."/>
            <person name="Arun A.B."/>
            <person name="Young C.C."/>
            <person name="Chen W.M."/>
        </authorList>
    </citation>
    <scope>NUCLEOTIDE SEQUENCE [LARGE SCALE GENOMIC DNA]</scope>
    <source>
        <strain evidence="4 5">CKOBP-6</strain>
    </source>
</reference>
<dbReference type="RefSeq" id="WP_113031193.1">
    <property type="nucleotide sequence ID" value="NZ_QMFB01000006.1"/>
</dbReference>
<comment type="caution">
    <text evidence="4">The sequence shown here is derived from an EMBL/GenBank/DDBJ whole genome shotgun (WGS) entry which is preliminary data.</text>
</comment>
<evidence type="ECO:0000313" key="4">
    <source>
        <dbReference type="EMBL" id="RAV20913.1"/>
    </source>
</evidence>
<keyword evidence="1 2" id="KW-0238">DNA-binding</keyword>
<gene>
    <name evidence="4" type="ORF">DQG23_12540</name>
</gene>
<dbReference type="OrthoDB" id="9812484at2"/>
<dbReference type="PANTHER" id="PTHR30055">
    <property type="entry name" value="HTH-TYPE TRANSCRIPTIONAL REGULATOR RUTR"/>
    <property type="match status" value="1"/>
</dbReference>